<organism evidence="1 2">
    <name type="scientific">Chitinophaga pinensis</name>
    <dbReference type="NCBI Taxonomy" id="79329"/>
    <lineage>
        <taxon>Bacteria</taxon>
        <taxon>Pseudomonadati</taxon>
        <taxon>Bacteroidota</taxon>
        <taxon>Chitinophagia</taxon>
        <taxon>Chitinophagales</taxon>
        <taxon>Chitinophagaceae</taxon>
        <taxon>Chitinophaga</taxon>
    </lineage>
</organism>
<dbReference type="Pfam" id="PF14091">
    <property type="entry name" value="DUF4269"/>
    <property type="match status" value="1"/>
</dbReference>
<keyword evidence="2" id="KW-1185">Reference proteome</keyword>
<protein>
    <submittedName>
        <fullName evidence="1">DUF4269 domain-containing protein</fullName>
    </submittedName>
</protein>
<name>A0A5C6LTV1_9BACT</name>
<reference evidence="1 2" key="1">
    <citation type="submission" date="2019-08" db="EMBL/GenBank/DDBJ databases">
        <title>Whole genome sequencing of chitin degrading bacteria Chitinophaga pinensis YS16.</title>
        <authorList>
            <person name="Singh R.P."/>
            <person name="Manchanda G."/>
            <person name="Maurya I.K."/>
            <person name="Joshi N.K."/>
            <person name="Srivastava A.K."/>
        </authorList>
    </citation>
    <scope>NUCLEOTIDE SEQUENCE [LARGE SCALE GENOMIC DNA]</scope>
    <source>
        <strain evidence="1 2">YS-16</strain>
    </source>
</reference>
<dbReference type="InterPro" id="IPR025365">
    <property type="entry name" value="DUF4269"/>
</dbReference>
<dbReference type="OrthoDB" id="6402248at2"/>
<sequence length="179" mass="20384">MNNSIDFFNIDYLQQGNAVQRNVYAVLKETAVLQLLSAYDPVLAGSIPIAVDIPGSDLDILCSFKEKEAFQKEMTVLFGKEAGFSIKAFEIYNQDCVVVNFDKAGFPFEIFAQHLPVREQMGYRHMVIEHRLLLEHGERLRQEVIRLKKAGYKTEPAFCECLGIGGNPYLELLQFETKQ</sequence>
<dbReference type="EMBL" id="VOHS01000018">
    <property type="protein sequence ID" value="TWV99208.1"/>
    <property type="molecule type" value="Genomic_DNA"/>
</dbReference>
<dbReference type="AlphaFoldDB" id="A0A5C6LTV1"/>
<comment type="caution">
    <text evidence="1">The sequence shown here is derived from an EMBL/GenBank/DDBJ whole genome shotgun (WGS) entry which is preliminary data.</text>
</comment>
<evidence type="ECO:0000313" key="2">
    <source>
        <dbReference type="Proteomes" id="UP000318815"/>
    </source>
</evidence>
<proteinExistence type="predicted"/>
<dbReference type="Proteomes" id="UP000318815">
    <property type="component" value="Unassembled WGS sequence"/>
</dbReference>
<gene>
    <name evidence="1" type="ORF">FEF09_18250</name>
</gene>
<accession>A0A5C6LTV1</accession>
<evidence type="ECO:0000313" key="1">
    <source>
        <dbReference type="EMBL" id="TWV99208.1"/>
    </source>
</evidence>
<dbReference type="RefSeq" id="WP_146306443.1">
    <property type="nucleotide sequence ID" value="NZ_VOHS01000018.1"/>
</dbReference>